<feature type="region of interest" description="Disordered" evidence="1">
    <location>
        <begin position="292"/>
        <end position="359"/>
    </location>
</feature>
<proteinExistence type="predicted"/>
<evidence type="ECO:0000256" key="1">
    <source>
        <dbReference type="SAM" id="MobiDB-lite"/>
    </source>
</evidence>
<keyword evidence="3" id="KW-1185">Reference proteome</keyword>
<feature type="compositionally biased region" description="Polar residues" evidence="1">
    <location>
        <begin position="326"/>
        <end position="341"/>
    </location>
</feature>
<feature type="compositionally biased region" description="Polar residues" evidence="1">
    <location>
        <begin position="234"/>
        <end position="244"/>
    </location>
</feature>
<sequence length="693" mass="77354">MNGHSEHRSGEWSRQELYRSCMQALEGRCSTRSNITKEYELQIREFTATLECYLIDQLQKKLEELNEPDRLLISRLNRALIELGDDKSSVLSRPTYHLPSPTRPAHQVWTMCQRNPEGLEKMISTVCSMANIPNERRQMPECSKNDKPCDVKFSKLPPSYWNVDSCARYVLEQSEIDDSPQARQRRPRAFGSLRSITGYPLLKSSSTSIATTFRSTSSLPSPTLPLLSNKPTMTPDSGQESIEYSSPRKVVFANGDIVHEGTSRIVSKPSVPLEPSVLVRESNPLSFREISMTSESDSGMPSNEETLNSSNAKSVSSSECPSVQSTAPTNPNELSCDNQNIPPDHEPPMSSFDPSSSANTVVTADSVDAQIDQLCWRFGKPLLTRPIDVIPLPRRAGERQNLAISDSCGGVYVISVQGEVVAHIPIKHSSASSLAIDPTTNHLLVSVMHTKGRSIHIFDIENDFSRVEVITCPKEPKIELSRTRWITVSPRGEIFAVSGDNNKSAVWMYNRYRRGWKTLREARRSRYQYLCVAEDQAEFKAVVLLTCDAAQNKLLLFVVDHTGALISEYDLTKTYHLNDHIHNPASAVVDEIGNLLVLDYSTGRLWILLSGVKGIRSLKEIVFSPPIGAQQALGIAVKNDWVYVTCFNNKELISMRYLRDGEFIEAISGAERSARSGRRAISLPRPPRGTTVV</sequence>
<comment type="caution">
    <text evidence="2">The sequence shown here is derived from an EMBL/GenBank/DDBJ whole genome shotgun (WGS) entry which is preliminary data.</text>
</comment>
<dbReference type="EMBL" id="JBGFUD010000931">
    <property type="protein sequence ID" value="MFH4975492.1"/>
    <property type="molecule type" value="Genomic_DNA"/>
</dbReference>
<protein>
    <submittedName>
        <fullName evidence="2">Uncharacterized protein</fullName>
    </submittedName>
</protein>
<organism evidence="2 3">
    <name type="scientific">Gnathostoma spinigerum</name>
    <dbReference type="NCBI Taxonomy" id="75299"/>
    <lineage>
        <taxon>Eukaryota</taxon>
        <taxon>Metazoa</taxon>
        <taxon>Ecdysozoa</taxon>
        <taxon>Nematoda</taxon>
        <taxon>Chromadorea</taxon>
        <taxon>Rhabditida</taxon>
        <taxon>Spirurina</taxon>
        <taxon>Gnathostomatomorpha</taxon>
        <taxon>Gnathostomatoidea</taxon>
        <taxon>Gnathostomatidae</taxon>
        <taxon>Gnathostoma</taxon>
    </lineage>
</organism>
<dbReference type="InterPro" id="IPR011042">
    <property type="entry name" value="6-blade_b-propeller_TolB-like"/>
</dbReference>
<feature type="region of interest" description="Disordered" evidence="1">
    <location>
        <begin position="213"/>
        <end position="244"/>
    </location>
</feature>
<evidence type="ECO:0000313" key="2">
    <source>
        <dbReference type="EMBL" id="MFH4975492.1"/>
    </source>
</evidence>
<dbReference type="Proteomes" id="UP001608902">
    <property type="component" value="Unassembled WGS sequence"/>
</dbReference>
<dbReference type="Gene3D" id="2.120.10.30">
    <property type="entry name" value="TolB, C-terminal domain"/>
    <property type="match status" value="1"/>
</dbReference>
<dbReference type="SUPFAM" id="SSF63829">
    <property type="entry name" value="Calcium-dependent phosphotriesterase"/>
    <property type="match status" value="1"/>
</dbReference>
<feature type="compositionally biased region" description="Low complexity" evidence="1">
    <location>
        <begin position="213"/>
        <end position="232"/>
    </location>
</feature>
<dbReference type="AlphaFoldDB" id="A0ABD6E874"/>
<feature type="compositionally biased region" description="Low complexity" evidence="1">
    <location>
        <begin position="309"/>
        <end position="325"/>
    </location>
</feature>
<reference evidence="2 3" key="1">
    <citation type="submission" date="2024-08" db="EMBL/GenBank/DDBJ databases">
        <title>Gnathostoma spinigerum genome.</title>
        <authorList>
            <person name="Gonzalez-Bertolin B."/>
            <person name="Monzon S."/>
            <person name="Zaballos A."/>
            <person name="Jimenez P."/>
            <person name="Dekumyoy P."/>
            <person name="Varona S."/>
            <person name="Cuesta I."/>
            <person name="Sumanam S."/>
            <person name="Adisakwattana P."/>
            <person name="Gasser R.B."/>
            <person name="Hernandez-Gonzalez A."/>
            <person name="Young N.D."/>
            <person name="Perteguer M.J."/>
        </authorList>
    </citation>
    <scope>NUCLEOTIDE SEQUENCE [LARGE SCALE GENOMIC DNA]</scope>
    <source>
        <strain evidence="2">AL3</strain>
        <tissue evidence="2">Liver</tissue>
    </source>
</reference>
<feature type="compositionally biased region" description="Polar residues" evidence="1">
    <location>
        <begin position="292"/>
        <end position="308"/>
    </location>
</feature>
<gene>
    <name evidence="2" type="ORF">AB6A40_002201</name>
</gene>
<evidence type="ECO:0000313" key="3">
    <source>
        <dbReference type="Proteomes" id="UP001608902"/>
    </source>
</evidence>
<accession>A0ABD6E874</accession>
<name>A0ABD6E874_9BILA</name>